<dbReference type="EMBL" id="PQFF01000158">
    <property type="protein sequence ID" value="RHZ78115.1"/>
    <property type="molecule type" value="Genomic_DNA"/>
</dbReference>
<accession>A0A397IQ83</accession>
<dbReference type="AlphaFoldDB" id="A0A397IQ83"/>
<gene>
    <name evidence="1" type="ORF">Glove_168g260</name>
</gene>
<evidence type="ECO:0000313" key="2">
    <source>
        <dbReference type="Proteomes" id="UP000266861"/>
    </source>
</evidence>
<dbReference type="OrthoDB" id="2367745at2759"/>
<proteinExistence type="predicted"/>
<organism evidence="1 2">
    <name type="scientific">Diversispora epigaea</name>
    <dbReference type="NCBI Taxonomy" id="1348612"/>
    <lineage>
        <taxon>Eukaryota</taxon>
        <taxon>Fungi</taxon>
        <taxon>Fungi incertae sedis</taxon>
        <taxon>Mucoromycota</taxon>
        <taxon>Glomeromycotina</taxon>
        <taxon>Glomeromycetes</taxon>
        <taxon>Diversisporales</taxon>
        <taxon>Diversisporaceae</taxon>
        <taxon>Diversispora</taxon>
    </lineage>
</organism>
<sequence length="227" mass="26314">MTLLKETKPNESNERVLDLKVEIEGKKAFGYWKFKEVTREIYNNEYTNVDAMPKFLIENLPELSSPIEEEEIECFITNLKNKAFAFHNCMHTNEATVREYISIFMTIAVKHIRKSKDSTTKLKQDMEKGVAQNLVQVYTAGEKLLGKRKRHEPVDLFGIVTMGDVWRFIRLSGTLQNPIAEITEEIRCNCFGDDYQEAKKVVSYIAQLLQAQADMLKNDNNHEERAN</sequence>
<comment type="caution">
    <text evidence="1">The sequence shown here is derived from an EMBL/GenBank/DDBJ whole genome shotgun (WGS) entry which is preliminary data.</text>
</comment>
<dbReference type="Proteomes" id="UP000266861">
    <property type="component" value="Unassembled WGS sequence"/>
</dbReference>
<reference evidence="1 2" key="1">
    <citation type="submission" date="2018-08" db="EMBL/GenBank/DDBJ databases">
        <title>Genome and evolution of the arbuscular mycorrhizal fungus Diversispora epigaea (formerly Glomus versiforme) and its bacterial endosymbionts.</title>
        <authorList>
            <person name="Sun X."/>
            <person name="Fei Z."/>
            <person name="Harrison M."/>
        </authorList>
    </citation>
    <scope>NUCLEOTIDE SEQUENCE [LARGE SCALE GENOMIC DNA]</scope>
    <source>
        <strain evidence="1 2">IT104</strain>
    </source>
</reference>
<evidence type="ECO:0000313" key="1">
    <source>
        <dbReference type="EMBL" id="RHZ78115.1"/>
    </source>
</evidence>
<keyword evidence="2" id="KW-1185">Reference proteome</keyword>
<protein>
    <submittedName>
        <fullName evidence="1">Uncharacterized protein</fullName>
    </submittedName>
</protein>
<name>A0A397IQ83_9GLOM</name>